<keyword evidence="2" id="KW-1185">Reference proteome</keyword>
<comment type="caution">
    <text evidence="1">The sequence shown here is derived from an EMBL/GenBank/DDBJ whole genome shotgun (WGS) entry which is preliminary data.</text>
</comment>
<organism evidence="1 2">
    <name type="scientific">Gossypium klotzschianum</name>
    <dbReference type="NCBI Taxonomy" id="34286"/>
    <lineage>
        <taxon>Eukaryota</taxon>
        <taxon>Viridiplantae</taxon>
        <taxon>Streptophyta</taxon>
        <taxon>Embryophyta</taxon>
        <taxon>Tracheophyta</taxon>
        <taxon>Spermatophyta</taxon>
        <taxon>Magnoliopsida</taxon>
        <taxon>eudicotyledons</taxon>
        <taxon>Gunneridae</taxon>
        <taxon>Pentapetalae</taxon>
        <taxon>rosids</taxon>
        <taxon>malvids</taxon>
        <taxon>Malvales</taxon>
        <taxon>Malvaceae</taxon>
        <taxon>Malvoideae</taxon>
        <taxon>Gossypium</taxon>
    </lineage>
</organism>
<name>A0A7J8VJQ7_9ROSI</name>
<evidence type="ECO:0000313" key="2">
    <source>
        <dbReference type="Proteomes" id="UP000593573"/>
    </source>
</evidence>
<dbReference type="EMBL" id="JABFAB010000010">
    <property type="protein sequence ID" value="MBA0662823.1"/>
    <property type="molecule type" value="Genomic_DNA"/>
</dbReference>
<reference evidence="1 2" key="1">
    <citation type="journal article" date="2019" name="Genome Biol. Evol.">
        <title>Insights into the evolution of the New World diploid cottons (Gossypium, subgenus Houzingenia) based on genome sequencing.</title>
        <authorList>
            <person name="Grover C.E."/>
            <person name="Arick M.A. 2nd"/>
            <person name="Thrash A."/>
            <person name="Conover J.L."/>
            <person name="Sanders W.S."/>
            <person name="Peterson D.G."/>
            <person name="Frelichowski J.E."/>
            <person name="Scheffler J.A."/>
            <person name="Scheffler B.E."/>
            <person name="Wendel J.F."/>
        </authorList>
    </citation>
    <scope>NUCLEOTIDE SEQUENCE [LARGE SCALE GENOMIC DNA]</scope>
    <source>
        <strain evidence="1">57</strain>
        <tissue evidence="1">Leaf</tissue>
    </source>
</reference>
<dbReference type="OrthoDB" id="998368at2759"/>
<dbReference type="AlphaFoldDB" id="A0A7J8VJQ7"/>
<proteinExistence type="predicted"/>
<accession>A0A7J8VJQ7</accession>
<evidence type="ECO:0000313" key="1">
    <source>
        <dbReference type="EMBL" id="MBA0662823.1"/>
    </source>
</evidence>
<dbReference type="Proteomes" id="UP000593573">
    <property type="component" value="Unassembled WGS sequence"/>
</dbReference>
<protein>
    <submittedName>
        <fullName evidence="1">Uncharacterized protein</fullName>
    </submittedName>
</protein>
<sequence>METRARKNRKNSRLRDMLLDFESHVIHIDKSMGEVKETLEVVEGSIDKLDQMKEQFKEYMTKALNSNMDALQALFNTIVAKIMKKNDALEAGMITIKEENEAIMMTLNTKIEELKEELVVCRVVVGKWEIEQYFLAMGMKDDDGKVNIVSMYFIDVALLWWHCRSIIEKRGEIEIETWEEF</sequence>
<gene>
    <name evidence="1" type="ORF">Goklo_006892</name>
</gene>
<dbReference type="Gene3D" id="1.20.1050.20">
    <property type="entry name" value="STAT transcription factor, all-alpha domain"/>
    <property type="match status" value="1"/>
</dbReference>